<dbReference type="SMART" id="SM00448">
    <property type="entry name" value="REC"/>
    <property type="match status" value="1"/>
</dbReference>
<evidence type="ECO:0000256" key="1">
    <source>
        <dbReference type="ARBA" id="ARBA00022553"/>
    </source>
</evidence>
<gene>
    <name evidence="4" type="ORF">AS156_38830</name>
</gene>
<accession>A0A125Q9K3</accession>
<dbReference type="PANTHER" id="PTHR44591">
    <property type="entry name" value="STRESS RESPONSE REGULATOR PROTEIN 1"/>
    <property type="match status" value="1"/>
</dbReference>
<dbReference type="Pfam" id="PF00072">
    <property type="entry name" value="Response_reg"/>
    <property type="match status" value="1"/>
</dbReference>
<dbReference type="PANTHER" id="PTHR44591:SF25">
    <property type="entry name" value="CHEMOTAXIS TWO-COMPONENT RESPONSE REGULATOR"/>
    <property type="match status" value="1"/>
</dbReference>
<reference evidence="4 5" key="1">
    <citation type="submission" date="2015-11" db="EMBL/GenBank/DDBJ databases">
        <title>Draft Genome Sequence of the Strain BR 10303 (Bradyrhizobium sp.) isolated from nodules of Centrolobium paraense.</title>
        <authorList>
            <person name="Zelli J.E."/>
            <person name="Simoes-Araujo J.L."/>
            <person name="Barauna A.C."/>
            <person name="Silva K."/>
        </authorList>
    </citation>
    <scope>NUCLEOTIDE SEQUENCE [LARGE SCALE GENOMIC DNA]</scope>
    <source>
        <strain evidence="4 5">BR 10303</strain>
    </source>
</reference>
<dbReference type="OrthoDB" id="9782655at2"/>
<proteinExistence type="predicted"/>
<dbReference type="RefSeq" id="WP_066505293.1">
    <property type="nucleotide sequence ID" value="NZ_LNCU01000041.1"/>
</dbReference>
<keyword evidence="1 2" id="KW-0597">Phosphoprotein</keyword>
<protein>
    <submittedName>
        <fullName evidence="4">Two-component system response regulator</fullName>
    </submittedName>
</protein>
<keyword evidence="5" id="KW-1185">Reference proteome</keyword>
<dbReference type="EMBL" id="LNCU01000041">
    <property type="protein sequence ID" value="KWV57662.1"/>
    <property type="molecule type" value="Genomic_DNA"/>
</dbReference>
<feature type="modified residue" description="4-aspartylphosphate" evidence="2">
    <location>
        <position position="55"/>
    </location>
</feature>
<name>A0A125Q9K3_9BRAD</name>
<evidence type="ECO:0000259" key="3">
    <source>
        <dbReference type="PROSITE" id="PS50110"/>
    </source>
</evidence>
<dbReference type="InterPro" id="IPR011006">
    <property type="entry name" value="CheY-like_superfamily"/>
</dbReference>
<dbReference type="InterPro" id="IPR001789">
    <property type="entry name" value="Sig_transdc_resp-reg_receiver"/>
</dbReference>
<evidence type="ECO:0000313" key="4">
    <source>
        <dbReference type="EMBL" id="KWV57662.1"/>
    </source>
</evidence>
<dbReference type="PROSITE" id="PS50110">
    <property type="entry name" value="RESPONSE_REGULATORY"/>
    <property type="match status" value="1"/>
</dbReference>
<dbReference type="SUPFAM" id="SSF52172">
    <property type="entry name" value="CheY-like"/>
    <property type="match status" value="1"/>
</dbReference>
<evidence type="ECO:0000256" key="2">
    <source>
        <dbReference type="PROSITE-ProRule" id="PRU00169"/>
    </source>
</evidence>
<dbReference type="GO" id="GO:0000160">
    <property type="term" value="P:phosphorelay signal transduction system"/>
    <property type="evidence" value="ECO:0007669"/>
    <property type="project" value="InterPro"/>
</dbReference>
<dbReference type="Proteomes" id="UP000057737">
    <property type="component" value="Unassembled WGS sequence"/>
</dbReference>
<dbReference type="Gene3D" id="3.40.50.2300">
    <property type="match status" value="1"/>
</dbReference>
<sequence length="129" mass="13795">MPHPPVISIIDDDVSVRAATHNLVRSLGYVVHTFASAEEFLLSPHLNDTSCVITDVRMPAMSGLDLQTHLLASGRRFPFIFVTAFSVESDRSRALKAGAVCFLIKPFGGEALIKCLDAALAQTSAPGGE</sequence>
<dbReference type="AlphaFoldDB" id="A0A125Q9K3"/>
<organism evidence="4 5">
    <name type="scientific">Bradyrhizobium macuxiense</name>
    <dbReference type="NCBI Taxonomy" id="1755647"/>
    <lineage>
        <taxon>Bacteria</taxon>
        <taxon>Pseudomonadati</taxon>
        <taxon>Pseudomonadota</taxon>
        <taxon>Alphaproteobacteria</taxon>
        <taxon>Hyphomicrobiales</taxon>
        <taxon>Nitrobacteraceae</taxon>
        <taxon>Bradyrhizobium</taxon>
    </lineage>
</organism>
<feature type="domain" description="Response regulatory" evidence="3">
    <location>
        <begin position="6"/>
        <end position="120"/>
    </location>
</feature>
<evidence type="ECO:0000313" key="5">
    <source>
        <dbReference type="Proteomes" id="UP000057737"/>
    </source>
</evidence>
<dbReference type="InterPro" id="IPR050595">
    <property type="entry name" value="Bact_response_regulator"/>
</dbReference>
<comment type="caution">
    <text evidence="4">The sequence shown here is derived from an EMBL/GenBank/DDBJ whole genome shotgun (WGS) entry which is preliminary data.</text>
</comment>